<sequence length="421" mass="45846">MLKKLIFVPILVFYCVAAEPICTNGFTLVNNKCLKLMSTTTNYNSAEQYCRGFGATLMTVKDSVENDDIKTFLKSSASMVWMGIYCITNEQCFWDDSSKNVSNYSNFATGFPLTDEGNCVYFAVATGKWISGDCDSQQRASVCEMPTTVADDCPNNFNGNCYTFHDKQKFGDAQKICQQESGNLASIISEQENRYIMSQASQLVSGDLLIGATWSTDNNEQWLDGSTWQYSNIDPAYQHIMNCMAIANSVVHFAKGWYSVSCGMPYSFICKRPAGSTVSTTVPPTSTVPPTATVPPTVPPTAADALATVTQNCNSTLPMAPGFFTSPGFPANLAAPIFCTYQLNTIGSYRILLRIIDFVPESSDNVINVYDGDSTTLLGSFNGYTPLASLVSSGNRMMVTFSSGSTESFQGFSVTYTPYSG</sequence>
<feature type="domain" description="C-type lectin" evidence="5">
    <location>
        <begin position="157"/>
        <end position="271"/>
    </location>
</feature>
<evidence type="ECO:0000313" key="6">
    <source>
        <dbReference type="EMBL" id="UMM20284.1"/>
    </source>
</evidence>
<dbReference type="Gene3D" id="2.60.120.290">
    <property type="entry name" value="Spermadhesin, CUB domain"/>
    <property type="match status" value="1"/>
</dbReference>
<dbReference type="PANTHER" id="PTHR22991:SF44">
    <property type="entry name" value="C-TYPE LECTIN-RELATED"/>
    <property type="match status" value="1"/>
</dbReference>
<comment type="caution">
    <text evidence="2">Lacks conserved residue(s) required for the propagation of feature annotation.</text>
</comment>
<dbReference type="InterPro" id="IPR016186">
    <property type="entry name" value="C-type_lectin-like/link_sf"/>
</dbReference>
<dbReference type="Proteomes" id="UP000829354">
    <property type="component" value="Chromosome II"/>
</dbReference>
<dbReference type="InterPro" id="IPR035914">
    <property type="entry name" value="Sperma_CUB_dom_sf"/>
</dbReference>
<proteinExistence type="predicted"/>
<feature type="signal peptide" evidence="3">
    <location>
        <begin position="1"/>
        <end position="18"/>
    </location>
</feature>
<dbReference type="InterPro" id="IPR000859">
    <property type="entry name" value="CUB_dom"/>
</dbReference>
<name>A0AAE9EC59_CAEBR</name>
<evidence type="ECO:0008006" key="8">
    <source>
        <dbReference type="Google" id="ProtNLM"/>
    </source>
</evidence>
<evidence type="ECO:0000256" key="2">
    <source>
        <dbReference type="PROSITE-ProRule" id="PRU00059"/>
    </source>
</evidence>
<dbReference type="PROSITE" id="PS50041">
    <property type="entry name" value="C_TYPE_LECTIN_2"/>
    <property type="match status" value="2"/>
</dbReference>
<dbReference type="SUPFAM" id="SSF56436">
    <property type="entry name" value="C-type lectin-like"/>
    <property type="match status" value="2"/>
</dbReference>
<evidence type="ECO:0000313" key="7">
    <source>
        <dbReference type="Proteomes" id="UP000829354"/>
    </source>
</evidence>
<dbReference type="Gene3D" id="3.10.100.10">
    <property type="entry name" value="Mannose-Binding Protein A, subunit A"/>
    <property type="match status" value="2"/>
</dbReference>
<dbReference type="InterPro" id="IPR018378">
    <property type="entry name" value="C-type_lectin_CS"/>
</dbReference>
<dbReference type="EMBL" id="CP092621">
    <property type="protein sequence ID" value="UMM20284.1"/>
    <property type="molecule type" value="Genomic_DNA"/>
</dbReference>
<dbReference type="SUPFAM" id="SSF49854">
    <property type="entry name" value="Spermadhesin, CUB domain"/>
    <property type="match status" value="1"/>
</dbReference>
<gene>
    <name evidence="6" type="ORF">L5515_015606</name>
</gene>
<accession>A0AAE9EC59</accession>
<feature type="domain" description="C-type lectin" evidence="5">
    <location>
        <begin position="29"/>
        <end position="137"/>
    </location>
</feature>
<feature type="chain" id="PRO_5042074595" description="C-type LECtin" evidence="3">
    <location>
        <begin position="19"/>
        <end position="421"/>
    </location>
</feature>
<evidence type="ECO:0000259" key="5">
    <source>
        <dbReference type="PROSITE" id="PS50041"/>
    </source>
</evidence>
<dbReference type="AlphaFoldDB" id="A0AAE9EC59"/>
<dbReference type="SMART" id="SM00042">
    <property type="entry name" value="CUB"/>
    <property type="match status" value="1"/>
</dbReference>
<dbReference type="SMART" id="SM00034">
    <property type="entry name" value="CLECT"/>
    <property type="match status" value="2"/>
</dbReference>
<keyword evidence="1" id="KW-1015">Disulfide bond</keyword>
<evidence type="ECO:0000256" key="3">
    <source>
        <dbReference type="SAM" id="SignalP"/>
    </source>
</evidence>
<dbReference type="Pfam" id="PF00059">
    <property type="entry name" value="Lectin_C"/>
    <property type="match status" value="2"/>
</dbReference>
<dbReference type="Pfam" id="PF00431">
    <property type="entry name" value="CUB"/>
    <property type="match status" value="1"/>
</dbReference>
<dbReference type="InterPro" id="IPR050976">
    <property type="entry name" value="Snaclec"/>
</dbReference>
<dbReference type="PROSITE" id="PS01180">
    <property type="entry name" value="CUB"/>
    <property type="match status" value="1"/>
</dbReference>
<evidence type="ECO:0000256" key="1">
    <source>
        <dbReference type="ARBA" id="ARBA00023157"/>
    </source>
</evidence>
<dbReference type="PANTHER" id="PTHR22991">
    <property type="entry name" value="PROTEIN CBG13490"/>
    <property type="match status" value="1"/>
</dbReference>
<organism evidence="6 7">
    <name type="scientific">Caenorhabditis briggsae</name>
    <dbReference type="NCBI Taxonomy" id="6238"/>
    <lineage>
        <taxon>Eukaryota</taxon>
        <taxon>Metazoa</taxon>
        <taxon>Ecdysozoa</taxon>
        <taxon>Nematoda</taxon>
        <taxon>Chromadorea</taxon>
        <taxon>Rhabditida</taxon>
        <taxon>Rhabditina</taxon>
        <taxon>Rhabditomorpha</taxon>
        <taxon>Rhabditoidea</taxon>
        <taxon>Rhabditidae</taxon>
        <taxon>Peloderinae</taxon>
        <taxon>Caenorhabditis</taxon>
    </lineage>
</organism>
<dbReference type="InterPro" id="IPR016187">
    <property type="entry name" value="CTDL_fold"/>
</dbReference>
<keyword evidence="3" id="KW-0732">Signal</keyword>
<dbReference type="CDD" id="cd00037">
    <property type="entry name" value="CLECT"/>
    <property type="match status" value="2"/>
</dbReference>
<dbReference type="CDD" id="cd00041">
    <property type="entry name" value="CUB"/>
    <property type="match status" value="1"/>
</dbReference>
<dbReference type="PROSITE" id="PS00615">
    <property type="entry name" value="C_TYPE_LECTIN_1"/>
    <property type="match status" value="2"/>
</dbReference>
<feature type="domain" description="CUB" evidence="4">
    <location>
        <begin position="313"/>
        <end position="419"/>
    </location>
</feature>
<evidence type="ECO:0000259" key="4">
    <source>
        <dbReference type="PROSITE" id="PS01180"/>
    </source>
</evidence>
<reference evidence="6 7" key="1">
    <citation type="submission" date="2022-04" db="EMBL/GenBank/DDBJ databases">
        <title>Chromosome-level reference genomes for two strains of Caenorhabditis briggsae: an improved platform for comparative genomics.</title>
        <authorList>
            <person name="Stevens L."/>
            <person name="Andersen E."/>
        </authorList>
    </citation>
    <scope>NUCLEOTIDE SEQUENCE [LARGE SCALE GENOMIC DNA]</scope>
    <source>
        <strain evidence="6">VX34</strain>
        <tissue evidence="6">Whole-organism</tissue>
    </source>
</reference>
<dbReference type="InterPro" id="IPR001304">
    <property type="entry name" value="C-type_lectin-like"/>
</dbReference>
<keyword evidence="7" id="KW-1185">Reference proteome</keyword>
<protein>
    <recommendedName>
        <fullName evidence="8">C-type LECtin</fullName>
    </recommendedName>
</protein>